<keyword evidence="3" id="KW-1185">Reference proteome</keyword>
<evidence type="ECO:0008006" key="4">
    <source>
        <dbReference type="Google" id="ProtNLM"/>
    </source>
</evidence>
<reference evidence="3" key="1">
    <citation type="submission" date="2016-10" db="EMBL/GenBank/DDBJ databases">
        <authorList>
            <person name="Varghese N."/>
            <person name="Submissions S."/>
        </authorList>
    </citation>
    <scope>NUCLEOTIDE SEQUENCE [LARGE SCALE GENOMIC DNA]</scope>
    <source>
        <strain evidence="3">XBD2006</strain>
    </source>
</reference>
<keyword evidence="1" id="KW-0812">Transmembrane</keyword>
<evidence type="ECO:0000313" key="2">
    <source>
        <dbReference type="EMBL" id="SCY40146.1"/>
    </source>
</evidence>
<keyword evidence="1" id="KW-1133">Transmembrane helix</keyword>
<dbReference type="AlphaFoldDB" id="A0A1G5FLL2"/>
<evidence type="ECO:0000313" key="3">
    <source>
        <dbReference type="Proteomes" id="UP000183047"/>
    </source>
</evidence>
<keyword evidence="1" id="KW-0472">Membrane</keyword>
<dbReference type="Proteomes" id="UP000183047">
    <property type="component" value="Unassembled WGS sequence"/>
</dbReference>
<dbReference type="EMBL" id="FMUR01000015">
    <property type="protein sequence ID" value="SCY40146.1"/>
    <property type="molecule type" value="Genomic_DNA"/>
</dbReference>
<organism evidence="2 3">
    <name type="scientific">Butyrivibrio hungatei</name>
    <dbReference type="NCBI Taxonomy" id="185008"/>
    <lineage>
        <taxon>Bacteria</taxon>
        <taxon>Bacillati</taxon>
        <taxon>Bacillota</taxon>
        <taxon>Clostridia</taxon>
        <taxon>Lachnospirales</taxon>
        <taxon>Lachnospiraceae</taxon>
        <taxon>Butyrivibrio</taxon>
    </lineage>
</organism>
<protein>
    <recommendedName>
        <fullName evidence="4">TadE-like protein</fullName>
    </recommendedName>
</protein>
<feature type="transmembrane region" description="Helical" evidence="1">
    <location>
        <begin position="6"/>
        <end position="27"/>
    </location>
</feature>
<proteinExistence type="predicted"/>
<evidence type="ECO:0000256" key="1">
    <source>
        <dbReference type="SAM" id="Phobius"/>
    </source>
</evidence>
<gene>
    <name evidence="2" type="ORF">SAMN02910451_02469</name>
</gene>
<name>A0A1G5FLL2_9FIRM</name>
<accession>A0A1G5FLL2</accession>
<sequence length="145" mass="16305">MTLEAALIVPMVICVITLLILFSYYLYGRCILSQDSYILAFRASVDADRYGSNPESTVLSKRDRVFGKKYFGSTKPVIHVDSRDGGKEIRVSASARIRAGAMGNYFLKPRSGWEFKAGHKAKCLGQVKHIRKITRLKDIGQRMVD</sequence>